<dbReference type="STRING" id="1198029.A0A1U7LG83"/>
<keyword evidence="7 10" id="KW-0472">Membrane</keyword>
<comment type="subcellular location">
    <subcellularLocation>
        <location evidence="1">Membrane</location>
        <topology evidence="1">Multi-pass membrane protein</topology>
    </subcellularLocation>
</comment>
<keyword evidence="13" id="KW-1185">Reference proteome</keyword>
<evidence type="ECO:0000259" key="11">
    <source>
        <dbReference type="Pfam" id="PF00361"/>
    </source>
</evidence>
<feature type="domain" description="NADH:quinone oxidoreductase/Mrp antiporter transmembrane" evidence="11">
    <location>
        <begin position="34"/>
        <end position="165"/>
    </location>
</feature>
<evidence type="ECO:0000256" key="1">
    <source>
        <dbReference type="ARBA" id="ARBA00004141"/>
    </source>
</evidence>
<evidence type="ECO:0000256" key="3">
    <source>
        <dbReference type="ARBA" id="ARBA00012944"/>
    </source>
</evidence>
<sequence length="167" mass="18320">MERGKNLVLFHQRIKEYTIIILFSVLGGTILMASGDLISLYLSIELQSFSLYILSTIATNSENSTSCGLKYFLIGSLASGFILLGISLIYLWGGCLNLESLYTLTKNQERSSLNFNQAWSAVDMTILKAGVSIIIIGLLIKIGAAPFHHTVIDVYSGVPLIVTLWLV</sequence>
<feature type="transmembrane region" description="Helical" evidence="10">
    <location>
        <begin position="20"/>
        <end position="44"/>
    </location>
</feature>
<evidence type="ECO:0000256" key="7">
    <source>
        <dbReference type="ARBA" id="ARBA00023136"/>
    </source>
</evidence>
<dbReference type="InterPro" id="IPR001750">
    <property type="entry name" value="ND/Mrp_TM"/>
</dbReference>
<dbReference type="PANTHER" id="PTHR22773">
    <property type="entry name" value="NADH DEHYDROGENASE"/>
    <property type="match status" value="1"/>
</dbReference>
<reference evidence="12 13" key="1">
    <citation type="submission" date="2016-04" db="EMBL/GenBank/DDBJ databases">
        <title>Evolutionary innovation and constraint leading to complex multicellularity in the Ascomycota.</title>
        <authorList>
            <person name="Cisse O."/>
            <person name="Nguyen A."/>
            <person name="Hewitt D.A."/>
            <person name="Jedd G."/>
            <person name="Stajich J.E."/>
        </authorList>
    </citation>
    <scope>NUCLEOTIDE SEQUENCE [LARGE SCALE GENOMIC DNA]</scope>
    <source>
        <strain evidence="12 13">DAH-3</strain>
    </source>
</reference>
<organism evidence="12 13">
    <name type="scientific">Neolecta irregularis (strain DAH-3)</name>
    <dbReference type="NCBI Taxonomy" id="1198029"/>
    <lineage>
        <taxon>Eukaryota</taxon>
        <taxon>Fungi</taxon>
        <taxon>Dikarya</taxon>
        <taxon>Ascomycota</taxon>
        <taxon>Taphrinomycotina</taxon>
        <taxon>Neolectales</taxon>
        <taxon>Neolectaceae</taxon>
        <taxon>Neolecta</taxon>
    </lineage>
</organism>
<dbReference type="EMBL" id="LXFE01004509">
    <property type="protein sequence ID" value="OLL21613.1"/>
    <property type="molecule type" value="Genomic_DNA"/>
</dbReference>
<protein>
    <recommendedName>
        <fullName evidence="4">NADH-ubiquinone oxidoreductase chain 2</fullName>
        <ecNumber evidence="3">7.1.1.2</ecNumber>
    </recommendedName>
    <alternativeName>
        <fullName evidence="8">NADH dehydrogenase subunit 2</fullName>
    </alternativeName>
</protein>
<gene>
    <name evidence="12" type="primary">nad2</name>
    <name evidence="12" type="ORF">NEOLI_006016</name>
</gene>
<comment type="caution">
    <text evidence="12">The sequence shown here is derived from an EMBL/GenBank/DDBJ whole genome shotgun (WGS) entry which is preliminary data.</text>
</comment>
<feature type="transmembrane region" description="Helical" evidence="10">
    <location>
        <begin position="71"/>
        <end position="98"/>
    </location>
</feature>
<geneLocation type="mitochondrion" evidence="12"/>
<evidence type="ECO:0000313" key="13">
    <source>
        <dbReference type="Proteomes" id="UP000186594"/>
    </source>
</evidence>
<dbReference type="Pfam" id="PF00361">
    <property type="entry name" value="Proton_antipo_M"/>
    <property type="match status" value="1"/>
</dbReference>
<keyword evidence="6 10" id="KW-1133">Transmembrane helix</keyword>
<dbReference type="OrthoDB" id="4092844at2759"/>
<name>A0A1U7LG83_NEOID</name>
<evidence type="ECO:0000256" key="10">
    <source>
        <dbReference type="SAM" id="Phobius"/>
    </source>
</evidence>
<accession>A0A1U7LG83</accession>
<dbReference type="GO" id="GO:0016020">
    <property type="term" value="C:membrane"/>
    <property type="evidence" value="ECO:0007669"/>
    <property type="project" value="UniProtKB-SubCell"/>
</dbReference>
<keyword evidence="5 10" id="KW-0812">Transmembrane</keyword>
<evidence type="ECO:0000313" key="12">
    <source>
        <dbReference type="EMBL" id="OLL21613.1"/>
    </source>
</evidence>
<evidence type="ECO:0000256" key="8">
    <source>
        <dbReference type="ARBA" id="ARBA00031028"/>
    </source>
</evidence>
<evidence type="ECO:0000256" key="2">
    <source>
        <dbReference type="ARBA" id="ARBA00007012"/>
    </source>
</evidence>
<comment type="similarity">
    <text evidence="2">Belongs to the complex I subunit 2 family.</text>
</comment>
<keyword evidence="12" id="KW-0496">Mitochondrion</keyword>
<evidence type="ECO:0000256" key="4">
    <source>
        <dbReference type="ARBA" id="ARBA00021008"/>
    </source>
</evidence>
<comment type="catalytic activity">
    <reaction evidence="9">
        <text>a ubiquinone + NADH + 5 H(+)(in) = a ubiquinol + NAD(+) + 4 H(+)(out)</text>
        <dbReference type="Rhea" id="RHEA:29091"/>
        <dbReference type="Rhea" id="RHEA-COMP:9565"/>
        <dbReference type="Rhea" id="RHEA-COMP:9566"/>
        <dbReference type="ChEBI" id="CHEBI:15378"/>
        <dbReference type="ChEBI" id="CHEBI:16389"/>
        <dbReference type="ChEBI" id="CHEBI:17976"/>
        <dbReference type="ChEBI" id="CHEBI:57540"/>
        <dbReference type="ChEBI" id="CHEBI:57945"/>
        <dbReference type="EC" id="7.1.1.2"/>
    </reaction>
</comment>
<dbReference type="GO" id="GO:0008137">
    <property type="term" value="F:NADH dehydrogenase (ubiquinone) activity"/>
    <property type="evidence" value="ECO:0007669"/>
    <property type="project" value="UniProtKB-EC"/>
</dbReference>
<evidence type="ECO:0000256" key="5">
    <source>
        <dbReference type="ARBA" id="ARBA00022692"/>
    </source>
</evidence>
<dbReference type="AlphaFoldDB" id="A0A1U7LG83"/>
<feature type="non-terminal residue" evidence="12">
    <location>
        <position position="167"/>
    </location>
</feature>
<evidence type="ECO:0000256" key="9">
    <source>
        <dbReference type="ARBA" id="ARBA00049551"/>
    </source>
</evidence>
<dbReference type="EC" id="7.1.1.2" evidence="3"/>
<evidence type="ECO:0000256" key="6">
    <source>
        <dbReference type="ARBA" id="ARBA00022989"/>
    </source>
</evidence>
<dbReference type="Proteomes" id="UP000186594">
    <property type="component" value="Unassembled WGS sequence"/>
</dbReference>
<proteinExistence type="inferred from homology"/>